<dbReference type="Pfam" id="PF00501">
    <property type="entry name" value="AMP-binding"/>
    <property type="match status" value="1"/>
</dbReference>
<reference evidence="4 5" key="1">
    <citation type="submission" date="2016-12" db="EMBL/GenBank/DDBJ databases">
        <title>The draft genome sequence of Actinophytocola sp. 11-183.</title>
        <authorList>
            <person name="Wang W."/>
            <person name="Yuan L."/>
        </authorList>
    </citation>
    <scope>NUCLEOTIDE SEQUENCE [LARGE SCALE GENOMIC DNA]</scope>
    <source>
        <strain evidence="4 5">11-183</strain>
    </source>
</reference>
<dbReference type="PANTHER" id="PTHR43201:SF8">
    <property type="entry name" value="ACYL-COA SYNTHETASE FAMILY MEMBER 3"/>
    <property type="match status" value="1"/>
</dbReference>
<keyword evidence="5" id="KW-1185">Reference proteome</keyword>
<proteinExistence type="inferred from homology"/>
<dbReference type="GO" id="GO:0006631">
    <property type="term" value="P:fatty acid metabolic process"/>
    <property type="evidence" value="ECO:0007669"/>
    <property type="project" value="TreeGrafter"/>
</dbReference>
<dbReference type="InterPro" id="IPR042099">
    <property type="entry name" value="ANL_N_sf"/>
</dbReference>
<dbReference type="AlphaFoldDB" id="A0A1Q8CSB3"/>
<comment type="caution">
    <text evidence="4">The sequence shown here is derived from an EMBL/GenBank/DDBJ whole genome shotgun (WGS) entry which is preliminary data.</text>
</comment>
<dbReference type="InterPro" id="IPR020845">
    <property type="entry name" value="AMP-binding_CS"/>
</dbReference>
<protein>
    <submittedName>
        <fullName evidence="4">AMP-dependent synthetase</fullName>
    </submittedName>
</protein>
<accession>A0A1Q8CSB3</accession>
<dbReference type="InterPro" id="IPR000873">
    <property type="entry name" value="AMP-dep_synth/lig_dom"/>
</dbReference>
<evidence type="ECO:0000259" key="2">
    <source>
        <dbReference type="Pfam" id="PF00501"/>
    </source>
</evidence>
<dbReference type="EMBL" id="MSIE01000019">
    <property type="protein sequence ID" value="OLF17255.1"/>
    <property type="molecule type" value="Genomic_DNA"/>
</dbReference>
<dbReference type="Gene3D" id="3.40.50.12780">
    <property type="entry name" value="N-terminal domain of ligase-like"/>
    <property type="match status" value="1"/>
</dbReference>
<dbReference type="PANTHER" id="PTHR43201">
    <property type="entry name" value="ACYL-COA SYNTHETASE"/>
    <property type="match status" value="1"/>
</dbReference>
<dbReference type="GO" id="GO:0031956">
    <property type="term" value="F:medium-chain fatty acid-CoA ligase activity"/>
    <property type="evidence" value="ECO:0007669"/>
    <property type="project" value="TreeGrafter"/>
</dbReference>
<dbReference type="STRING" id="1912961.BU204_12775"/>
<evidence type="ECO:0000313" key="4">
    <source>
        <dbReference type="EMBL" id="OLF17255.1"/>
    </source>
</evidence>
<dbReference type="CDD" id="cd04433">
    <property type="entry name" value="AFD_class_I"/>
    <property type="match status" value="1"/>
</dbReference>
<comment type="similarity">
    <text evidence="1">Belongs to the ATP-dependent AMP-binding enzyme family.</text>
</comment>
<dbReference type="Pfam" id="PF13193">
    <property type="entry name" value="AMP-binding_C"/>
    <property type="match status" value="1"/>
</dbReference>
<dbReference type="Proteomes" id="UP000185596">
    <property type="component" value="Unassembled WGS sequence"/>
</dbReference>
<dbReference type="Gene3D" id="3.30.300.30">
    <property type="match status" value="1"/>
</dbReference>
<dbReference type="InterPro" id="IPR045851">
    <property type="entry name" value="AMP-bd_C_sf"/>
</dbReference>
<organism evidence="4 5">
    <name type="scientific">Actinophytocola xanthii</name>
    <dbReference type="NCBI Taxonomy" id="1912961"/>
    <lineage>
        <taxon>Bacteria</taxon>
        <taxon>Bacillati</taxon>
        <taxon>Actinomycetota</taxon>
        <taxon>Actinomycetes</taxon>
        <taxon>Pseudonocardiales</taxon>
        <taxon>Pseudonocardiaceae</taxon>
    </lineage>
</organism>
<feature type="domain" description="AMP-binding enzyme C-terminal" evidence="3">
    <location>
        <begin position="367"/>
        <end position="433"/>
    </location>
</feature>
<gene>
    <name evidence="4" type="ORF">BU204_12775</name>
</gene>
<evidence type="ECO:0000256" key="1">
    <source>
        <dbReference type="ARBA" id="ARBA00006432"/>
    </source>
</evidence>
<feature type="domain" description="AMP-dependent synthetase/ligase" evidence="2">
    <location>
        <begin position="11"/>
        <end position="306"/>
    </location>
</feature>
<name>A0A1Q8CSB3_9PSEU</name>
<dbReference type="InterPro" id="IPR025110">
    <property type="entry name" value="AMP-bd_C"/>
</dbReference>
<dbReference type="SUPFAM" id="SSF56801">
    <property type="entry name" value="Acetyl-CoA synthetase-like"/>
    <property type="match status" value="1"/>
</dbReference>
<evidence type="ECO:0000313" key="5">
    <source>
        <dbReference type="Proteomes" id="UP000185596"/>
    </source>
</evidence>
<dbReference type="PROSITE" id="PS00455">
    <property type="entry name" value="AMP_BINDING"/>
    <property type="match status" value="1"/>
</dbReference>
<evidence type="ECO:0000259" key="3">
    <source>
        <dbReference type="Pfam" id="PF13193"/>
    </source>
</evidence>
<sequence>MFLVSHVFLDRLRGFGDAEAVVFNGLSHSYAELLVEVDVWRHHFAANGVRPGRVVVLAGPSSPYTCAGLLALVDLGAIVVPLTDLPPAKRAEFHEVAEVEVVVTVDGHGNRRFEHTGRRAGHELYRSLREAGRPGLVLFSSGTSGRSKAAVLDFARVLARYGPPTRPQRILSFLNLDHIGGINTLLHTLSQGGAVVTVDSRTPDGVLAAVAEHRVEVLPTTPTFLNMVLISGALDRHATDSLRLVTYGTEPMPPLTLQRLVAVLPGVRFKQTYGLSELGILPTRSRSDGELWVKLGGAGFEHKIVDNVLWIRSDMAMLGYLNAPAPFDEDGFFNTQDVVETDGEYVRILGRRSEIINVGGEKVYPAEVENVLLEIPNVAEATVSGRRSPVTGMVVMATLRLVEPEDGRAVSRRVRAHCRRRLEAFKIPALVEVSAADQHSDRFKKIRGAA</sequence>